<dbReference type="AlphaFoldDB" id="A0A430AQ37"/>
<dbReference type="OrthoDB" id="2198621at2"/>
<comment type="caution">
    <text evidence="2">The sequence shown here is derived from an EMBL/GenBank/DDBJ whole genome shotgun (WGS) entry which is preliminary data.</text>
</comment>
<accession>A0A430AQ37</accession>
<sequence>MTVNYEAAIRALMIHFLEEIPTIKALVTRIKQDIRFKLSLGFLYGDRDPSEATFSRILQTLSENIETLERQNILLLKAIDQEFGILEEPVVIDAKAVERINDYLKEHMKLNNSTHYKANIVQTEMLLIQLTYNLKTYAAQRLNQRNF</sequence>
<keyword evidence="3" id="KW-1185">Reference proteome</keyword>
<proteinExistence type="predicted"/>
<reference evidence="2 3" key="1">
    <citation type="submission" date="2017-05" db="EMBL/GenBank/DDBJ databases">
        <title>Vagococcus spp. assemblies.</title>
        <authorList>
            <person name="Gulvik C.A."/>
        </authorList>
    </citation>
    <scope>NUCLEOTIDE SEQUENCE [LARGE SCALE GENOMIC DNA]</scope>
    <source>
        <strain evidence="2 3">CCUG 51432</strain>
    </source>
</reference>
<gene>
    <name evidence="2" type="ORF">CBF29_10345</name>
</gene>
<evidence type="ECO:0000313" key="2">
    <source>
        <dbReference type="EMBL" id="RSU10176.1"/>
    </source>
</evidence>
<evidence type="ECO:0000259" key="1">
    <source>
        <dbReference type="Pfam" id="PF05598"/>
    </source>
</evidence>
<feature type="domain" description="Transposase InsH N-terminal" evidence="1">
    <location>
        <begin position="4"/>
        <end position="58"/>
    </location>
</feature>
<organism evidence="2 3">
    <name type="scientific">Vagococcus elongatus</name>
    <dbReference type="NCBI Taxonomy" id="180344"/>
    <lineage>
        <taxon>Bacteria</taxon>
        <taxon>Bacillati</taxon>
        <taxon>Bacillota</taxon>
        <taxon>Bacilli</taxon>
        <taxon>Lactobacillales</taxon>
        <taxon>Enterococcaceae</taxon>
        <taxon>Vagococcus</taxon>
    </lineage>
</organism>
<evidence type="ECO:0000313" key="3">
    <source>
        <dbReference type="Proteomes" id="UP000287605"/>
    </source>
</evidence>
<dbReference type="EMBL" id="NGKA01000016">
    <property type="protein sequence ID" value="RSU10176.1"/>
    <property type="molecule type" value="Genomic_DNA"/>
</dbReference>
<dbReference type="InterPro" id="IPR008490">
    <property type="entry name" value="Transposase_InsH_N"/>
</dbReference>
<dbReference type="Pfam" id="PF05598">
    <property type="entry name" value="DUF772"/>
    <property type="match status" value="1"/>
</dbReference>
<name>A0A430AQ37_9ENTE</name>
<protein>
    <recommendedName>
        <fullName evidence="1">Transposase InsH N-terminal domain-containing protein</fullName>
    </recommendedName>
</protein>
<dbReference type="Proteomes" id="UP000287605">
    <property type="component" value="Unassembled WGS sequence"/>
</dbReference>